<dbReference type="VEuPathDB" id="FungiDB:CPAG_08549"/>
<protein>
    <submittedName>
        <fullName evidence="1">Uncharacterized protein</fullName>
    </submittedName>
</protein>
<organism evidence="1 2">
    <name type="scientific">Coccidioides posadasii RMSCC 3488</name>
    <dbReference type="NCBI Taxonomy" id="454284"/>
    <lineage>
        <taxon>Eukaryota</taxon>
        <taxon>Fungi</taxon>
        <taxon>Dikarya</taxon>
        <taxon>Ascomycota</taxon>
        <taxon>Pezizomycotina</taxon>
        <taxon>Eurotiomycetes</taxon>
        <taxon>Eurotiomycetidae</taxon>
        <taxon>Onygenales</taxon>
        <taxon>Onygenaceae</taxon>
        <taxon>Coccidioides</taxon>
    </lineage>
</organism>
<sequence length="123" mass="13837">MWNSWRVEGRGLRMRAETGSRTILWRPSWKLLNLSSCGIFYPKDHISPGSSMASCSVSQGTKTPRNTCIMVFLIEALVFFRNLSPFGYSLLRHGVCPEASWSIAGDKTRKSSNDFDIDEDDGV</sequence>
<proteinExistence type="predicted"/>
<reference evidence="2" key="3">
    <citation type="journal article" date="2010" name="Genome Res.">
        <title>Population genomic sequencing of Coccidioides fungi reveals recent hybridization and transposon control.</title>
        <authorList>
            <person name="Neafsey D.E."/>
            <person name="Barker B.M."/>
            <person name="Sharpton T.J."/>
            <person name="Stajich J.E."/>
            <person name="Park D.J."/>
            <person name="Whiston E."/>
            <person name="Hung C.-Y."/>
            <person name="McMahan C."/>
            <person name="White J."/>
            <person name="Sykes S."/>
            <person name="Heiman D."/>
            <person name="Young S."/>
            <person name="Zeng Q."/>
            <person name="Abouelleil A."/>
            <person name="Aftuck L."/>
            <person name="Bessette D."/>
            <person name="Brown A."/>
            <person name="FitzGerald M."/>
            <person name="Lui A."/>
            <person name="Macdonald J.P."/>
            <person name="Priest M."/>
            <person name="Orbach M.J."/>
            <person name="Galgiani J.N."/>
            <person name="Kirkland T.N."/>
            <person name="Cole G.T."/>
            <person name="Birren B.W."/>
            <person name="Henn M.R."/>
            <person name="Taylor J.W."/>
            <person name="Rounsley S.D."/>
        </authorList>
    </citation>
    <scope>NUCLEOTIDE SEQUENCE [LARGE SCALE GENOMIC DNA]</scope>
    <source>
        <strain evidence="2">RMSCC 3488</strain>
    </source>
</reference>
<evidence type="ECO:0000313" key="1">
    <source>
        <dbReference type="EMBL" id="KMM72252.1"/>
    </source>
</evidence>
<dbReference type="AlphaFoldDB" id="A0A0J6IJZ9"/>
<accession>A0A0J6IJZ9</accession>
<dbReference type="EMBL" id="DS268113">
    <property type="protein sequence ID" value="KMM72252.1"/>
    <property type="molecule type" value="Genomic_DNA"/>
</dbReference>
<reference evidence="1 2" key="1">
    <citation type="submission" date="2007-06" db="EMBL/GenBank/DDBJ databases">
        <title>The Genome Sequence of Coccidioides posadasii RMSCC_3488.</title>
        <authorList>
            <consortium name="Coccidioides Genome Resources Consortium"/>
            <consortium name="The Broad Institute Genome Sequencing Platform"/>
            <person name="Henn M.R."/>
            <person name="Sykes S."/>
            <person name="Young S."/>
            <person name="Jaffe D."/>
            <person name="Berlin A."/>
            <person name="Alvarez P."/>
            <person name="Butler J."/>
            <person name="Gnerre S."/>
            <person name="Grabherr M."/>
            <person name="Mauceli E."/>
            <person name="Brockman W."/>
            <person name="Kodira C."/>
            <person name="Alvarado L."/>
            <person name="Zeng Q."/>
            <person name="Crawford M."/>
            <person name="Antoine C."/>
            <person name="Devon K."/>
            <person name="Galgiani J."/>
            <person name="Orsborn K."/>
            <person name="Lewis M.L."/>
            <person name="Nusbaum C."/>
            <person name="Galagan J."/>
            <person name="Birren B."/>
        </authorList>
    </citation>
    <scope>NUCLEOTIDE SEQUENCE [LARGE SCALE GENOMIC DNA]</scope>
    <source>
        <strain evidence="1 2">RMSCC 3488</strain>
    </source>
</reference>
<name>A0A0J6IJZ9_COCPO</name>
<dbReference type="Proteomes" id="UP000054567">
    <property type="component" value="Unassembled WGS sequence"/>
</dbReference>
<reference evidence="2" key="2">
    <citation type="journal article" date="2009" name="Genome Res.">
        <title>Comparative genomic analyses of the human fungal pathogens Coccidioides and their relatives.</title>
        <authorList>
            <person name="Sharpton T.J."/>
            <person name="Stajich J.E."/>
            <person name="Rounsley S.D."/>
            <person name="Gardner M.J."/>
            <person name="Wortman J.R."/>
            <person name="Jordar V.S."/>
            <person name="Maiti R."/>
            <person name="Kodira C.D."/>
            <person name="Neafsey D.E."/>
            <person name="Zeng Q."/>
            <person name="Hung C.-Y."/>
            <person name="McMahan C."/>
            <person name="Muszewska A."/>
            <person name="Grynberg M."/>
            <person name="Mandel M.A."/>
            <person name="Kellner E.M."/>
            <person name="Barker B.M."/>
            <person name="Galgiani J.N."/>
            <person name="Orbach M.J."/>
            <person name="Kirkland T.N."/>
            <person name="Cole G.T."/>
            <person name="Henn M.R."/>
            <person name="Birren B.W."/>
            <person name="Taylor J.W."/>
        </authorList>
    </citation>
    <scope>NUCLEOTIDE SEQUENCE [LARGE SCALE GENOMIC DNA]</scope>
    <source>
        <strain evidence="2">RMSCC 3488</strain>
    </source>
</reference>
<evidence type="ECO:0000313" key="2">
    <source>
        <dbReference type="Proteomes" id="UP000054567"/>
    </source>
</evidence>
<gene>
    <name evidence="1" type="ORF">CPAG_08549</name>
</gene>